<evidence type="ECO:0000256" key="1">
    <source>
        <dbReference type="ARBA" id="ARBA00006987"/>
    </source>
</evidence>
<evidence type="ECO:0000313" key="3">
    <source>
        <dbReference type="EMBL" id="RCW70354.1"/>
    </source>
</evidence>
<keyword evidence="3" id="KW-0675">Receptor</keyword>
<keyword evidence="2" id="KW-0732">Signal</keyword>
<protein>
    <submittedName>
        <fullName evidence="3">Tripartite-type tricarboxylate transporter receptor subunit TctC</fullName>
    </submittedName>
</protein>
<feature type="signal peptide" evidence="2">
    <location>
        <begin position="1"/>
        <end position="25"/>
    </location>
</feature>
<comment type="caution">
    <text evidence="3">The sequence shown here is derived from an EMBL/GenBank/DDBJ whole genome shotgun (WGS) entry which is preliminary data.</text>
</comment>
<evidence type="ECO:0000313" key="4">
    <source>
        <dbReference type="Proteomes" id="UP000252884"/>
    </source>
</evidence>
<comment type="similarity">
    <text evidence="1">Belongs to the UPF0065 (bug) family.</text>
</comment>
<dbReference type="InterPro" id="IPR042100">
    <property type="entry name" value="Bug_dom1"/>
</dbReference>
<evidence type="ECO:0000256" key="2">
    <source>
        <dbReference type="SAM" id="SignalP"/>
    </source>
</evidence>
<dbReference type="Proteomes" id="UP000252884">
    <property type="component" value="Unassembled WGS sequence"/>
</dbReference>
<dbReference type="PANTHER" id="PTHR42928:SF5">
    <property type="entry name" value="BLR1237 PROTEIN"/>
    <property type="match status" value="1"/>
</dbReference>
<dbReference type="InterPro" id="IPR005064">
    <property type="entry name" value="BUG"/>
</dbReference>
<name>A0A368XWE5_9BURK</name>
<accession>A0A368XWE5</accession>
<dbReference type="AlphaFoldDB" id="A0A368XWE5"/>
<sequence>MHGVQIHRRTLLASALALLGTPALAQGDAWPNKPIRLVAPGAAGDGVDIFARMLAGPLQDALKQSVFVENKVGANSVIGNDFVAKAAPDGYTMLLSPSSSIAISPIVLPRMPYDTQKDLLPVAQVGASGVLLMANPASGFKNLADMVRHARANPGKLSYGTWGSGSTGHLAMEGIKAHYGLDMPHVPYKGTATELNDLLANNISVGFLDIASPVPHIQSGKLVALGVTGTARGPALLQVPTLTEQGYKFDVNGWYGVFVPARTPQPIVQRLNQEINRILATEETQKKFAALNMPKPPILTAEQFAATVAGDIATWQGLAKMAKLTNE</sequence>
<dbReference type="OrthoDB" id="8678477at2"/>
<dbReference type="PIRSF" id="PIRSF017082">
    <property type="entry name" value="YflP"/>
    <property type="match status" value="1"/>
</dbReference>
<dbReference type="PANTHER" id="PTHR42928">
    <property type="entry name" value="TRICARBOXYLATE-BINDING PROTEIN"/>
    <property type="match status" value="1"/>
</dbReference>
<dbReference type="Gene3D" id="3.40.190.150">
    <property type="entry name" value="Bordetella uptake gene, domain 1"/>
    <property type="match status" value="1"/>
</dbReference>
<keyword evidence="4" id="KW-1185">Reference proteome</keyword>
<dbReference type="Pfam" id="PF03401">
    <property type="entry name" value="TctC"/>
    <property type="match status" value="1"/>
</dbReference>
<dbReference type="Gene3D" id="3.40.190.10">
    <property type="entry name" value="Periplasmic binding protein-like II"/>
    <property type="match status" value="1"/>
</dbReference>
<dbReference type="RefSeq" id="WP_114469539.1">
    <property type="nucleotide sequence ID" value="NZ_QPJK01000005.1"/>
</dbReference>
<organism evidence="3 4">
    <name type="scientific">Pseudorhodoferax soli</name>
    <dbReference type="NCBI Taxonomy" id="545864"/>
    <lineage>
        <taxon>Bacteria</taxon>
        <taxon>Pseudomonadati</taxon>
        <taxon>Pseudomonadota</taxon>
        <taxon>Betaproteobacteria</taxon>
        <taxon>Burkholderiales</taxon>
        <taxon>Comamonadaceae</taxon>
    </lineage>
</organism>
<dbReference type="CDD" id="cd07012">
    <property type="entry name" value="PBP2_Bug_TTT"/>
    <property type="match status" value="1"/>
</dbReference>
<dbReference type="EMBL" id="QPJK01000005">
    <property type="protein sequence ID" value="RCW70354.1"/>
    <property type="molecule type" value="Genomic_DNA"/>
</dbReference>
<proteinExistence type="inferred from homology"/>
<feature type="chain" id="PRO_5016628663" evidence="2">
    <location>
        <begin position="26"/>
        <end position="327"/>
    </location>
</feature>
<reference evidence="3 4" key="1">
    <citation type="submission" date="2018-07" db="EMBL/GenBank/DDBJ databases">
        <title>Genomic Encyclopedia of Type Strains, Phase IV (KMG-IV): sequencing the most valuable type-strain genomes for metagenomic binning, comparative biology and taxonomic classification.</title>
        <authorList>
            <person name="Goeker M."/>
        </authorList>
    </citation>
    <scope>NUCLEOTIDE SEQUENCE [LARGE SCALE GENOMIC DNA]</scope>
    <source>
        <strain evidence="3 4">DSM 21634</strain>
    </source>
</reference>
<dbReference type="SUPFAM" id="SSF53850">
    <property type="entry name" value="Periplasmic binding protein-like II"/>
    <property type="match status" value="1"/>
</dbReference>
<gene>
    <name evidence="3" type="ORF">DES41_105296</name>
</gene>